<evidence type="ECO:0000259" key="1">
    <source>
        <dbReference type="Pfam" id="PF01575"/>
    </source>
</evidence>
<dbReference type="InterPro" id="IPR052342">
    <property type="entry name" value="MCH/BMMD"/>
</dbReference>
<sequence>MKFAEITTGRRFTLGPITVAEEEVIAFAEQYDDQWFHTDPQRAEDGPFRGLIASGWHTCALAMRLVSRGILNGSESYASPGLTYVCWPKPVRPGDTLTLEIVVHEARISASRPWLGIVRWQWRMLNQSGLEVLDLEATSMFKIGNEASASH</sequence>
<organism evidence="2 3">
    <name type="scientific">Noviherbaspirillum saxi</name>
    <dbReference type="NCBI Taxonomy" id="2320863"/>
    <lineage>
        <taxon>Bacteria</taxon>
        <taxon>Pseudomonadati</taxon>
        <taxon>Pseudomonadota</taxon>
        <taxon>Betaproteobacteria</taxon>
        <taxon>Burkholderiales</taxon>
        <taxon>Oxalobacteraceae</taxon>
        <taxon>Noviherbaspirillum</taxon>
    </lineage>
</organism>
<dbReference type="RefSeq" id="WP_119770764.1">
    <property type="nucleotide sequence ID" value="NZ_QYUO01000002.1"/>
</dbReference>
<keyword evidence="3" id="KW-1185">Reference proteome</keyword>
<dbReference type="InterPro" id="IPR029069">
    <property type="entry name" value="HotDog_dom_sf"/>
</dbReference>
<accession>A0A3A3FMA2</accession>
<dbReference type="CDD" id="cd03454">
    <property type="entry name" value="YdeM"/>
    <property type="match status" value="1"/>
</dbReference>
<evidence type="ECO:0000313" key="2">
    <source>
        <dbReference type="EMBL" id="RJF95615.1"/>
    </source>
</evidence>
<dbReference type="Gene3D" id="3.10.129.10">
    <property type="entry name" value="Hotdog Thioesterase"/>
    <property type="match status" value="1"/>
</dbReference>
<dbReference type="SUPFAM" id="SSF54637">
    <property type="entry name" value="Thioesterase/thiol ester dehydrase-isomerase"/>
    <property type="match status" value="1"/>
</dbReference>
<protein>
    <submittedName>
        <fullName evidence="2">MaoC family dehydratase</fullName>
    </submittedName>
</protein>
<comment type="caution">
    <text evidence="2">The sequence shown here is derived from an EMBL/GenBank/DDBJ whole genome shotgun (WGS) entry which is preliminary data.</text>
</comment>
<dbReference type="Proteomes" id="UP000265955">
    <property type="component" value="Unassembled WGS sequence"/>
</dbReference>
<dbReference type="AlphaFoldDB" id="A0A3A3FMA2"/>
<name>A0A3A3FMA2_9BURK</name>
<dbReference type="InterPro" id="IPR002539">
    <property type="entry name" value="MaoC-like_dom"/>
</dbReference>
<dbReference type="PANTHER" id="PTHR43664:SF1">
    <property type="entry name" value="BETA-METHYLMALYL-COA DEHYDRATASE"/>
    <property type="match status" value="1"/>
</dbReference>
<dbReference type="EMBL" id="QYUO01000002">
    <property type="protein sequence ID" value="RJF95615.1"/>
    <property type="molecule type" value="Genomic_DNA"/>
</dbReference>
<reference evidence="3" key="1">
    <citation type="submission" date="2018-09" db="EMBL/GenBank/DDBJ databases">
        <authorList>
            <person name="Zhu H."/>
        </authorList>
    </citation>
    <scope>NUCLEOTIDE SEQUENCE [LARGE SCALE GENOMIC DNA]</scope>
    <source>
        <strain evidence="3">K1R23-30</strain>
    </source>
</reference>
<dbReference type="Pfam" id="PF01575">
    <property type="entry name" value="MaoC_dehydratas"/>
    <property type="match status" value="1"/>
</dbReference>
<gene>
    <name evidence="2" type="ORF">D3871_19715</name>
</gene>
<evidence type="ECO:0000313" key="3">
    <source>
        <dbReference type="Proteomes" id="UP000265955"/>
    </source>
</evidence>
<proteinExistence type="predicted"/>
<feature type="domain" description="MaoC-like" evidence="1">
    <location>
        <begin position="11"/>
        <end position="108"/>
    </location>
</feature>
<dbReference type="PANTHER" id="PTHR43664">
    <property type="entry name" value="MONOAMINE OXIDASE-RELATED"/>
    <property type="match status" value="1"/>
</dbReference>
<dbReference type="OrthoDB" id="5298629at2"/>